<comment type="caution">
    <text evidence="2">The sequence shown here is derived from an EMBL/GenBank/DDBJ whole genome shotgun (WGS) entry which is preliminary data.</text>
</comment>
<keyword evidence="3" id="KW-1185">Reference proteome</keyword>
<feature type="region of interest" description="Disordered" evidence="1">
    <location>
        <begin position="34"/>
        <end position="143"/>
    </location>
</feature>
<feature type="compositionally biased region" description="Basic and acidic residues" evidence="1">
    <location>
        <begin position="42"/>
        <end position="51"/>
    </location>
</feature>
<dbReference type="PANTHER" id="PTHR34348">
    <property type="entry name" value="SURFEIT LOCUS PROTEIN 2"/>
    <property type="match status" value="1"/>
</dbReference>
<dbReference type="AlphaFoldDB" id="A0A7J8EHL8"/>
<dbReference type="Proteomes" id="UP000550707">
    <property type="component" value="Unassembled WGS sequence"/>
</dbReference>
<feature type="compositionally biased region" description="Basic and acidic residues" evidence="1">
    <location>
        <begin position="87"/>
        <end position="121"/>
    </location>
</feature>
<evidence type="ECO:0000313" key="3">
    <source>
        <dbReference type="Proteomes" id="UP000550707"/>
    </source>
</evidence>
<evidence type="ECO:0000256" key="1">
    <source>
        <dbReference type="SAM" id="MobiDB-lite"/>
    </source>
</evidence>
<dbReference type="InterPro" id="IPR008833">
    <property type="entry name" value="Surf2"/>
</dbReference>
<gene>
    <name evidence="2" type="ORF">HJG59_017644</name>
</gene>
<reference evidence="2 3" key="1">
    <citation type="journal article" date="2020" name="Nature">
        <title>Six reference-quality genomes reveal evolution of bat adaptations.</title>
        <authorList>
            <person name="Jebb D."/>
            <person name="Huang Z."/>
            <person name="Pippel M."/>
            <person name="Hughes G.M."/>
            <person name="Lavrichenko K."/>
            <person name="Devanna P."/>
            <person name="Winkler S."/>
            <person name="Jermiin L.S."/>
            <person name="Skirmuntt E.C."/>
            <person name="Katzourakis A."/>
            <person name="Burkitt-Gray L."/>
            <person name="Ray D.A."/>
            <person name="Sullivan K.A.M."/>
            <person name="Roscito J.G."/>
            <person name="Kirilenko B.M."/>
            <person name="Davalos L.M."/>
            <person name="Corthals A.P."/>
            <person name="Power M.L."/>
            <person name="Jones G."/>
            <person name="Ransome R.D."/>
            <person name="Dechmann D.K.N."/>
            <person name="Locatelli A.G."/>
            <person name="Puechmaille S.J."/>
            <person name="Fedrigo O."/>
            <person name="Jarvis E.D."/>
            <person name="Hiller M."/>
            <person name="Vernes S.C."/>
            <person name="Myers E.W."/>
            <person name="Teeling E.C."/>
        </authorList>
    </citation>
    <scope>NUCLEOTIDE SEQUENCE [LARGE SCALE GENOMIC DNA]</scope>
    <source>
        <strain evidence="2">MMolMol1</strain>
        <tissue evidence="2">Muscle</tissue>
    </source>
</reference>
<sequence>MAFHQCYNEMTLEDLPIADEECQKQGVEYVPACLLHKRRRREGQMDGDRPPHPRAAFWEPESSDGDGTAPSDSEDSMVDLYPPNLFSKKDLGGTQHRDNPDDCTTAEEKPRRPGDEGSGDREDMEVAPELTLKRRKMSRTGQEVKELEEVKVFAVSGV</sequence>
<accession>A0A7J8EHL8</accession>
<name>A0A7J8EHL8_MOLMO</name>
<dbReference type="PANTHER" id="PTHR34348:SF1">
    <property type="entry name" value="SURFEIT LOCUS PROTEIN 2"/>
    <property type="match status" value="1"/>
</dbReference>
<dbReference type="Pfam" id="PF05477">
    <property type="entry name" value="SURF2"/>
    <property type="match status" value="1"/>
</dbReference>
<proteinExistence type="predicted"/>
<organism evidence="2 3">
    <name type="scientific">Molossus molossus</name>
    <name type="common">Pallas' mastiff bat</name>
    <name type="synonym">Vespertilio molossus</name>
    <dbReference type="NCBI Taxonomy" id="27622"/>
    <lineage>
        <taxon>Eukaryota</taxon>
        <taxon>Metazoa</taxon>
        <taxon>Chordata</taxon>
        <taxon>Craniata</taxon>
        <taxon>Vertebrata</taxon>
        <taxon>Euteleostomi</taxon>
        <taxon>Mammalia</taxon>
        <taxon>Eutheria</taxon>
        <taxon>Laurasiatheria</taxon>
        <taxon>Chiroptera</taxon>
        <taxon>Yangochiroptera</taxon>
        <taxon>Molossidae</taxon>
        <taxon>Molossus</taxon>
    </lineage>
</organism>
<evidence type="ECO:0000313" key="2">
    <source>
        <dbReference type="EMBL" id="KAF6434582.1"/>
    </source>
</evidence>
<dbReference type="EMBL" id="JACASF010000014">
    <property type="protein sequence ID" value="KAF6434582.1"/>
    <property type="molecule type" value="Genomic_DNA"/>
</dbReference>
<protein>
    <submittedName>
        <fullName evidence="2">Surfeit 2</fullName>
    </submittedName>
</protein>